<dbReference type="GO" id="GO:0006952">
    <property type="term" value="P:defense response"/>
    <property type="evidence" value="ECO:0007669"/>
    <property type="project" value="UniProtKB-KW"/>
</dbReference>
<keyword evidence="3" id="KW-1185">Reference proteome</keyword>
<dbReference type="Proteomes" id="UP000315295">
    <property type="component" value="Unassembled WGS sequence"/>
</dbReference>
<sequence>MQTDLRSFTSLRELTICNFEGLESWVSGLQFPLSLERLAIEGFPNLEILPSLDNLNSLLKLGIINWRKLKYLPTGLQQLSWLEGLRIGGFWEEFDSFPDFQVGSLMHLTSLSLYGWPKLKSLPQQIQHLTSLTLLRIELSTNVYWKNQISWCARPQDYLYSSFMLKQLQMAQTFALKSSHWRLYFFWPVVAFFRMLDGCKLSKGIDAQDINFLAQPSFLMTLLFRNTFSS</sequence>
<reference evidence="2 3" key="1">
    <citation type="journal article" date="2019" name="G3 (Bethesda)">
        <title>Sequencing of a Wild Apple (Malus baccata) Genome Unravels the Differences Between Cultivated and Wild Apple Species Regarding Disease Resistance and Cold Tolerance.</title>
        <authorList>
            <person name="Chen X."/>
        </authorList>
    </citation>
    <scope>NUCLEOTIDE SEQUENCE [LARGE SCALE GENOMIC DNA]</scope>
    <source>
        <strain evidence="3">cv. Shandingzi</strain>
        <tissue evidence="2">Leaves</tissue>
    </source>
</reference>
<dbReference type="Gene3D" id="3.80.10.10">
    <property type="entry name" value="Ribonuclease Inhibitor"/>
    <property type="match status" value="1"/>
</dbReference>
<dbReference type="EMBL" id="VIEB01003010">
    <property type="protein sequence ID" value="TQD69618.1"/>
    <property type="molecule type" value="Genomic_DNA"/>
</dbReference>
<evidence type="ECO:0000256" key="1">
    <source>
        <dbReference type="ARBA" id="ARBA00022821"/>
    </source>
</evidence>
<dbReference type="SUPFAM" id="SSF52058">
    <property type="entry name" value="L domain-like"/>
    <property type="match status" value="1"/>
</dbReference>
<dbReference type="PANTHER" id="PTHR36766:SF70">
    <property type="entry name" value="DISEASE RESISTANCE PROTEIN RGA4"/>
    <property type="match status" value="1"/>
</dbReference>
<evidence type="ECO:0000313" key="3">
    <source>
        <dbReference type="Proteomes" id="UP000315295"/>
    </source>
</evidence>
<comment type="caution">
    <text evidence="2">The sequence shown here is derived from an EMBL/GenBank/DDBJ whole genome shotgun (WGS) entry which is preliminary data.</text>
</comment>
<dbReference type="STRING" id="106549.A0A540K5W9"/>
<name>A0A540K5W9_MALBA</name>
<dbReference type="InterPro" id="IPR032675">
    <property type="entry name" value="LRR_dom_sf"/>
</dbReference>
<evidence type="ECO:0000313" key="2">
    <source>
        <dbReference type="EMBL" id="TQD69618.1"/>
    </source>
</evidence>
<keyword evidence="1" id="KW-0611">Plant defense</keyword>
<organism evidence="2 3">
    <name type="scientific">Malus baccata</name>
    <name type="common">Siberian crab apple</name>
    <name type="synonym">Pyrus baccata</name>
    <dbReference type="NCBI Taxonomy" id="106549"/>
    <lineage>
        <taxon>Eukaryota</taxon>
        <taxon>Viridiplantae</taxon>
        <taxon>Streptophyta</taxon>
        <taxon>Embryophyta</taxon>
        <taxon>Tracheophyta</taxon>
        <taxon>Spermatophyta</taxon>
        <taxon>Magnoliopsida</taxon>
        <taxon>eudicotyledons</taxon>
        <taxon>Gunneridae</taxon>
        <taxon>Pentapetalae</taxon>
        <taxon>rosids</taxon>
        <taxon>fabids</taxon>
        <taxon>Rosales</taxon>
        <taxon>Rosaceae</taxon>
        <taxon>Amygdaloideae</taxon>
        <taxon>Maleae</taxon>
        <taxon>Malus</taxon>
    </lineage>
</organism>
<protein>
    <submittedName>
        <fullName evidence="2">Uncharacterized protein</fullName>
    </submittedName>
</protein>
<accession>A0A540K5W9</accession>
<gene>
    <name evidence="2" type="ORF">C1H46_044849</name>
</gene>
<dbReference type="AlphaFoldDB" id="A0A540K5W9"/>
<dbReference type="PANTHER" id="PTHR36766">
    <property type="entry name" value="PLANT BROAD-SPECTRUM MILDEW RESISTANCE PROTEIN RPW8"/>
    <property type="match status" value="1"/>
</dbReference>
<proteinExistence type="predicted"/>